<organism evidence="1">
    <name type="scientific">Anguilla anguilla</name>
    <name type="common">European freshwater eel</name>
    <name type="synonym">Muraena anguilla</name>
    <dbReference type="NCBI Taxonomy" id="7936"/>
    <lineage>
        <taxon>Eukaryota</taxon>
        <taxon>Metazoa</taxon>
        <taxon>Chordata</taxon>
        <taxon>Craniata</taxon>
        <taxon>Vertebrata</taxon>
        <taxon>Euteleostomi</taxon>
        <taxon>Actinopterygii</taxon>
        <taxon>Neopterygii</taxon>
        <taxon>Teleostei</taxon>
        <taxon>Anguilliformes</taxon>
        <taxon>Anguillidae</taxon>
        <taxon>Anguilla</taxon>
    </lineage>
</organism>
<accession>A0A0E9Y0L7</accession>
<evidence type="ECO:0000313" key="1">
    <source>
        <dbReference type="EMBL" id="JAI07651.1"/>
    </source>
</evidence>
<dbReference type="AlphaFoldDB" id="A0A0E9Y0L7"/>
<reference evidence="1" key="1">
    <citation type="submission" date="2014-11" db="EMBL/GenBank/DDBJ databases">
        <authorList>
            <person name="Amaro Gonzalez C."/>
        </authorList>
    </citation>
    <scope>NUCLEOTIDE SEQUENCE</scope>
</reference>
<proteinExistence type="predicted"/>
<sequence>MRCFSCMHSSFAAKHVDGLYGQNVQFWSHLTIALSSSHNSNEVWQAPDSWFCLLCSVRAVFVPPFQRVSWYGGAIVCFF</sequence>
<reference evidence="1" key="2">
    <citation type="journal article" date="2015" name="Fish Shellfish Immunol.">
        <title>Early steps in the European eel (Anguilla anguilla)-Vibrio vulnificus interaction in the gills: Role of the RtxA13 toxin.</title>
        <authorList>
            <person name="Callol A."/>
            <person name="Pajuelo D."/>
            <person name="Ebbesson L."/>
            <person name="Teles M."/>
            <person name="MacKenzie S."/>
            <person name="Amaro C."/>
        </authorList>
    </citation>
    <scope>NUCLEOTIDE SEQUENCE</scope>
</reference>
<name>A0A0E9Y0L7_ANGAN</name>
<protein>
    <submittedName>
        <fullName evidence="1">Uncharacterized protein</fullName>
    </submittedName>
</protein>
<dbReference type="EMBL" id="GBXM01000927">
    <property type="protein sequence ID" value="JAI07651.1"/>
    <property type="molecule type" value="Transcribed_RNA"/>
</dbReference>